<evidence type="ECO:0000259" key="4">
    <source>
        <dbReference type="SMART" id="SM00479"/>
    </source>
</evidence>
<evidence type="ECO:0000313" key="6">
    <source>
        <dbReference type="Proteomes" id="UP000239936"/>
    </source>
</evidence>
<dbReference type="OrthoDB" id="5497329at2"/>
<dbReference type="GO" id="GO:0008408">
    <property type="term" value="F:3'-5' exonuclease activity"/>
    <property type="evidence" value="ECO:0007669"/>
    <property type="project" value="TreeGrafter"/>
</dbReference>
<name>A0A2S7XRK3_9GAMM</name>
<sequence>MVRDWQRRWLARRAPPGALRDYLAHPFPRPRSDYREVDYLALDLETTGLDPRHDLILSVGYVTLHGMSIDLSTAQHRVVRIDRSIPESSAIIHQITDDQSARGEELGEVLSELLGVLAGKVLIAHHATIEERFLATACRQLWHCGLPLRVIDTQALALQTFERRQIPFKVSDLRLHSLGHRYNLPRYGAHNALSDALAAAELFLAQAAHRNDGRGVRLAEFLC</sequence>
<dbReference type="Gene3D" id="3.30.420.10">
    <property type="entry name" value="Ribonuclease H-like superfamily/Ribonuclease H"/>
    <property type="match status" value="1"/>
</dbReference>
<dbReference type="GO" id="GO:0006259">
    <property type="term" value="P:DNA metabolic process"/>
    <property type="evidence" value="ECO:0007669"/>
    <property type="project" value="UniProtKB-ARBA"/>
</dbReference>
<feature type="domain" description="Exonuclease" evidence="4">
    <location>
        <begin position="38"/>
        <end position="212"/>
    </location>
</feature>
<dbReference type="CDD" id="cd06127">
    <property type="entry name" value="DEDDh"/>
    <property type="match status" value="1"/>
</dbReference>
<evidence type="ECO:0000256" key="3">
    <source>
        <dbReference type="ARBA" id="ARBA00022839"/>
    </source>
</evidence>
<reference evidence="5 6" key="1">
    <citation type="submission" date="2018-01" db="EMBL/GenBank/DDBJ databases">
        <title>The complete genome sequence of Chromatium okenii LaCa, a purple sulfur bacterium with a turbulent life.</title>
        <authorList>
            <person name="Luedin S.M."/>
            <person name="Liechti N."/>
            <person name="Storelli N."/>
            <person name="Danza F."/>
            <person name="Wittwer M."/>
            <person name="Pothier J.F."/>
            <person name="Tonolla M.A."/>
        </authorList>
    </citation>
    <scope>NUCLEOTIDE SEQUENCE [LARGE SCALE GENOMIC DNA]</scope>
    <source>
        <strain evidence="5 6">LaCa</strain>
    </source>
</reference>
<evidence type="ECO:0000256" key="2">
    <source>
        <dbReference type="ARBA" id="ARBA00022801"/>
    </source>
</evidence>
<dbReference type="InterPro" id="IPR013520">
    <property type="entry name" value="Ribonucl_H"/>
</dbReference>
<proteinExistence type="predicted"/>
<dbReference type="RefSeq" id="WP_105073735.1">
    <property type="nucleotide sequence ID" value="NZ_PPGH01000035.1"/>
</dbReference>
<dbReference type="InterPro" id="IPR036397">
    <property type="entry name" value="RNaseH_sf"/>
</dbReference>
<organism evidence="5 6">
    <name type="scientific">Chromatium okenii</name>
    <dbReference type="NCBI Taxonomy" id="61644"/>
    <lineage>
        <taxon>Bacteria</taxon>
        <taxon>Pseudomonadati</taxon>
        <taxon>Pseudomonadota</taxon>
        <taxon>Gammaproteobacteria</taxon>
        <taxon>Chromatiales</taxon>
        <taxon>Chromatiaceae</taxon>
        <taxon>Chromatium</taxon>
    </lineage>
</organism>
<gene>
    <name evidence="5" type="ORF">CXB77_09775</name>
</gene>
<accession>A0A2S7XRK3</accession>
<evidence type="ECO:0000256" key="1">
    <source>
        <dbReference type="ARBA" id="ARBA00022722"/>
    </source>
</evidence>
<keyword evidence="6" id="KW-1185">Reference proteome</keyword>
<evidence type="ECO:0000313" key="5">
    <source>
        <dbReference type="EMBL" id="PQJ96098.1"/>
    </source>
</evidence>
<dbReference type="GO" id="GO:0003676">
    <property type="term" value="F:nucleic acid binding"/>
    <property type="evidence" value="ECO:0007669"/>
    <property type="project" value="InterPro"/>
</dbReference>
<dbReference type="SMART" id="SM00479">
    <property type="entry name" value="EXOIII"/>
    <property type="match status" value="1"/>
</dbReference>
<dbReference type="SUPFAM" id="SSF53098">
    <property type="entry name" value="Ribonuclease H-like"/>
    <property type="match status" value="1"/>
</dbReference>
<protein>
    <submittedName>
        <fullName evidence="5">DNA polymerase III subunit epsilon</fullName>
    </submittedName>
</protein>
<dbReference type="EMBL" id="PPGH01000035">
    <property type="protein sequence ID" value="PQJ96098.1"/>
    <property type="molecule type" value="Genomic_DNA"/>
</dbReference>
<dbReference type="Proteomes" id="UP000239936">
    <property type="component" value="Unassembled WGS sequence"/>
</dbReference>
<dbReference type="AlphaFoldDB" id="A0A2S7XRK3"/>
<dbReference type="PANTHER" id="PTHR30231:SF4">
    <property type="entry name" value="PROTEIN NEN2"/>
    <property type="match status" value="1"/>
</dbReference>
<keyword evidence="3" id="KW-0269">Exonuclease</keyword>
<comment type="caution">
    <text evidence="5">The sequence shown here is derived from an EMBL/GenBank/DDBJ whole genome shotgun (WGS) entry which is preliminary data.</text>
</comment>
<dbReference type="GO" id="GO:0005829">
    <property type="term" value="C:cytosol"/>
    <property type="evidence" value="ECO:0007669"/>
    <property type="project" value="TreeGrafter"/>
</dbReference>
<keyword evidence="1" id="KW-0540">Nuclease</keyword>
<dbReference type="Pfam" id="PF00929">
    <property type="entry name" value="RNase_T"/>
    <property type="match status" value="1"/>
</dbReference>
<dbReference type="InterPro" id="IPR012337">
    <property type="entry name" value="RNaseH-like_sf"/>
</dbReference>
<dbReference type="PANTHER" id="PTHR30231">
    <property type="entry name" value="DNA POLYMERASE III SUBUNIT EPSILON"/>
    <property type="match status" value="1"/>
</dbReference>
<keyword evidence="2" id="KW-0378">Hydrolase</keyword>